<dbReference type="EnsemblBacteria" id="ACA40078">
    <property type="protein sequence ID" value="ACA40078"/>
    <property type="gene ID" value="Bsph_2525"/>
</dbReference>
<dbReference type="PANTHER" id="PTHR43617">
    <property type="entry name" value="L-AMINO ACID N-ACETYLTRANSFERASE"/>
    <property type="match status" value="1"/>
</dbReference>
<dbReference type="PROSITE" id="PS51186">
    <property type="entry name" value="GNAT"/>
    <property type="match status" value="1"/>
</dbReference>
<gene>
    <name evidence="2" type="ordered locus">Bsph_2525</name>
</gene>
<proteinExistence type="predicted"/>
<sequence length="155" mass="17988">MTMEIKIATLDAIPQIEVLYQELFLEMSILQPKYIRPAKQDVNFIRYTIIEDDSDILIAEKDHEILGFLLIKEMTTPRYTCMVEYTYAFIIDVIVGKRYQSKGIGSALLLEAKKWADTRKLNYLELNVLSGNKGAIALYEKLGFKDINHTMRFEL</sequence>
<dbReference type="Pfam" id="PF00583">
    <property type="entry name" value="Acetyltransf_1"/>
    <property type="match status" value="1"/>
</dbReference>
<dbReference type="GO" id="GO:0016747">
    <property type="term" value="F:acyltransferase activity, transferring groups other than amino-acyl groups"/>
    <property type="evidence" value="ECO:0007669"/>
    <property type="project" value="InterPro"/>
</dbReference>
<dbReference type="SUPFAM" id="SSF55729">
    <property type="entry name" value="Acyl-CoA N-acyltransferases (Nat)"/>
    <property type="match status" value="1"/>
</dbReference>
<feature type="domain" description="N-acetyltransferase" evidence="1">
    <location>
        <begin position="3"/>
        <end position="155"/>
    </location>
</feature>
<dbReference type="Gene3D" id="3.40.630.30">
    <property type="match status" value="1"/>
</dbReference>
<dbReference type="KEGG" id="lsp:Bsph_2525"/>
<protein>
    <submittedName>
        <fullName evidence="2">Putative N-acetyltransferase, GNAT family</fullName>
    </submittedName>
</protein>
<dbReference type="AlphaFoldDB" id="B1HXV3"/>
<dbReference type="InterPro" id="IPR016181">
    <property type="entry name" value="Acyl_CoA_acyltransferase"/>
</dbReference>
<evidence type="ECO:0000313" key="2">
    <source>
        <dbReference type="EMBL" id="ACA40078.1"/>
    </source>
</evidence>
<dbReference type="InterPro" id="IPR000182">
    <property type="entry name" value="GNAT_dom"/>
</dbReference>
<organism evidence="2 3">
    <name type="scientific">Lysinibacillus sphaericus (strain C3-41)</name>
    <dbReference type="NCBI Taxonomy" id="444177"/>
    <lineage>
        <taxon>Bacteria</taxon>
        <taxon>Bacillati</taxon>
        <taxon>Bacillota</taxon>
        <taxon>Bacilli</taxon>
        <taxon>Bacillales</taxon>
        <taxon>Bacillaceae</taxon>
        <taxon>Lysinibacillus</taxon>
    </lineage>
</organism>
<reference evidence="2 3" key="1">
    <citation type="journal article" date="2008" name="J. Bacteriol.">
        <title>Complete genome sequence of the mosquitocidal bacterium Bacillus sphaericus C3-41 and comparison with those of closely related Bacillus species.</title>
        <authorList>
            <person name="Hu X."/>
            <person name="Fan W."/>
            <person name="Han B."/>
            <person name="Liu H."/>
            <person name="Zheng D."/>
            <person name="Li Q."/>
            <person name="Dong W."/>
            <person name="Yan J."/>
            <person name="Gao M."/>
            <person name="Berry C."/>
            <person name="Yuan Z."/>
        </authorList>
    </citation>
    <scope>NUCLEOTIDE SEQUENCE [LARGE SCALE GENOMIC DNA]</scope>
    <source>
        <strain evidence="2 3">C3-41</strain>
    </source>
</reference>
<dbReference type="InterPro" id="IPR050276">
    <property type="entry name" value="MshD_Acetyltransferase"/>
</dbReference>
<evidence type="ECO:0000313" key="3">
    <source>
        <dbReference type="Proteomes" id="UP000002164"/>
    </source>
</evidence>
<name>B1HXV3_LYSSC</name>
<dbReference type="HOGENOM" id="CLU_013985_36_3_9"/>
<dbReference type="EMBL" id="CP000817">
    <property type="protein sequence ID" value="ACA40078.1"/>
    <property type="molecule type" value="Genomic_DNA"/>
</dbReference>
<dbReference type="CDD" id="cd04301">
    <property type="entry name" value="NAT_SF"/>
    <property type="match status" value="1"/>
</dbReference>
<accession>B1HXV3</accession>
<evidence type="ECO:0000259" key="1">
    <source>
        <dbReference type="PROSITE" id="PS51186"/>
    </source>
</evidence>
<dbReference type="Proteomes" id="UP000002164">
    <property type="component" value="Chromosome"/>
</dbReference>
<keyword evidence="2" id="KW-0808">Transferase</keyword>